<dbReference type="Pfam" id="PF10117">
    <property type="entry name" value="McrBC"/>
    <property type="match status" value="1"/>
</dbReference>
<dbReference type="AlphaFoldDB" id="L9XCI8"/>
<proteinExistence type="predicted"/>
<protein>
    <submittedName>
        <fullName evidence="1">McrBC 5-methylcytosine restriction system component-like protein</fullName>
    </submittedName>
</protein>
<evidence type="ECO:0000313" key="2">
    <source>
        <dbReference type="Proteomes" id="UP000011602"/>
    </source>
</evidence>
<dbReference type="Proteomes" id="UP000011602">
    <property type="component" value="Unassembled WGS sequence"/>
</dbReference>
<organism evidence="1 2">
    <name type="scientific">Natronolimnohabitans innermongolicus JCM 12255</name>
    <dbReference type="NCBI Taxonomy" id="1227499"/>
    <lineage>
        <taxon>Archaea</taxon>
        <taxon>Methanobacteriati</taxon>
        <taxon>Methanobacteriota</taxon>
        <taxon>Stenosarchaea group</taxon>
        <taxon>Halobacteria</taxon>
        <taxon>Halobacteriales</taxon>
        <taxon>Natrialbaceae</taxon>
        <taxon>Natronolimnohabitans</taxon>
    </lineage>
</organism>
<comment type="caution">
    <text evidence="1">The sequence shown here is derived from an EMBL/GenBank/DDBJ whole genome shotgun (WGS) entry which is preliminary data.</text>
</comment>
<dbReference type="eggNOG" id="arCOG05102">
    <property type="taxonomic scope" value="Archaea"/>
</dbReference>
<evidence type="ECO:0000313" key="1">
    <source>
        <dbReference type="EMBL" id="ELY58338.1"/>
    </source>
</evidence>
<dbReference type="EMBL" id="AOHZ01000035">
    <property type="protein sequence ID" value="ELY58338.1"/>
    <property type="molecule type" value="Genomic_DNA"/>
</dbReference>
<dbReference type="STRING" id="1227499.C493_07174"/>
<reference evidence="1 2" key="1">
    <citation type="journal article" date="2014" name="PLoS Genet.">
        <title>Phylogenetically driven sequencing of extremely halophilic archaea reveals strategies for static and dynamic osmo-response.</title>
        <authorList>
            <person name="Becker E.A."/>
            <person name="Seitzer P.M."/>
            <person name="Tritt A."/>
            <person name="Larsen D."/>
            <person name="Krusor M."/>
            <person name="Yao A.I."/>
            <person name="Wu D."/>
            <person name="Madern D."/>
            <person name="Eisen J.A."/>
            <person name="Darling A.E."/>
            <person name="Facciotti M.T."/>
        </authorList>
    </citation>
    <scope>NUCLEOTIDE SEQUENCE [LARGE SCALE GENOMIC DNA]</scope>
    <source>
        <strain evidence="1 2">JCM 12255</strain>
    </source>
</reference>
<sequence length="209" mass="23621">MSLRDIERVSLTRLNEYYGDALRLVKLIFEQAFVAELSGRNRRVQSLLIDMESTFERVVYRAVKTVVDTEYYDVRNDSIGYLTRSESEEGLLSMYPDFWIRNRTEDVVLVGDAKWKTGTDPSRNDFYQIAAYQAKHGTPGVLVYPDVDGAMRDTYTYATGSGTDAGRGKLRSIEIETGDGASYDQFVQTVEAAIRNNLPESLVKAEALL</sequence>
<dbReference type="InterPro" id="IPR019292">
    <property type="entry name" value="McrC"/>
</dbReference>
<dbReference type="PANTHER" id="PTHR38733">
    <property type="entry name" value="PROTEIN MCRC"/>
    <property type="match status" value="1"/>
</dbReference>
<name>L9XCI8_9EURY</name>
<dbReference type="PANTHER" id="PTHR38733:SF1">
    <property type="entry name" value="TYPE IV METHYL-DIRECTED RESTRICTION ENZYME ECOKMCRBC"/>
    <property type="match status" value="1"/>
</dbReference>
<keyword evidence="2" id="KW-1185">Reference proteome</keyword>
<accession>L9XCI8</accession>
<gene>
    <name evidence="1" type="ORF">C493_07174</name>
</gene>